<reference evidence="2" key="2">
    <citation type="submission" date="2015-01" db="EMBL/GenBank/DDBJ databases">
        <title>Evolutionary Origins and Diversification of the Mycorrhizal Mutualists.</title>
        <authorList>
            <consortium name="DOE Joint Genome Institute"/>
            <consortium name="Mycorrhizal Genomics Consortium"/>
            <person name="Kohler A."/>
            <person name="Kuo A."/>
            <person name="Nagy L.G."/>
            <person name="Floudas D."/>
            <person name="Copeland A."/>
            <person name="Barry K.W."/>
            <person name="Cichocki N."/>
            <person name="Veneault-Fourrey C."/>
            <person name="LaButti K."/>
            <person name="Lindquist E.A."/>
            <person name="Lipzen A."/>
            <person name="Lundell T."/>
            <person name="Morin E."/>
            <person name="Murat C."/>
            <person name="Riley R."/>
            <person name="Ohm R."/>
            <person name="Sun H."/>
            <person name="Tunlid A."/>
            <person name="Henrissat B."/>
            <person name="Grigoriev I.V."/>
            <person name="Hibbett D.S."/>
            <person name="Martin F."/>
        </authorList>
    </citation>
    <scope>NUCLEOTIDE SEQUENCE [LARGE SCALE GENOMIC DNA]</scope>
    <source>
        <strain evidence="2">F 1598</strain>
    </source>
</reference>
<name>A0A0C3FED1_PILCF</name>
<dbReference type="InParanoid" id="A0A0C3FED1"/>
<dbReference type="AlphaFoldDB" id="A0A0C3FED1"/>
<accession>A0A0C3FED1</accession>
<proteinExistence type="predicted"/>
<protein>
    <submittedName>
        <fullName evidence="1">Uncharacterized protein</fullName>
    </submittedName>
</protein>
<keyword evidence="2" id="KW-1185">Reference proteome</keyword>
<sequence length="64" mass="7088">MSFSSALSVACQTSYSYAVFAVNSWPPSQRKDRLQHVSSHAMIARRPNLTTVAELLCVAPQYTL</sequence>
<dbReference type="EMBL" id="KN833018">
    <property type="protein sequence ID" value="KIM78236.1"/>
    <property type="molecule type" value="Genomic_DNA"/>
</dbReference>
<dbReference type="HOGENOM" id="CLU_2868483_0_0_1"/>
<evidence type="ECO:0000313" key="2">
    <source>
        <dbReference type="Proteomes" id="UP000054166"/>
    </source>
</evidence>
<gene>
    <name evidence="1" type="ORF">PILCRDRAFT_824715</name>
</gene>
<reference evidence="1 2" key="1">
    <citation type="submission" date="2014-04" db="EMBL/GenBank/DDBJ databases">
        <authorList>
            <consortium name="DOE Joint Genome Institute"/>
            <person name="Kuo A."/>
            <person name="Tarkka M."/>
            <person name="Buscot F."/>
            <person name="Kohler A."/>
            <person name="Nagy L.G."/>
            <person name="Floudas D."/>
            <person name="Copeland A."/>
            <person name="Barry K.W."/>
            <person name="Cichocki N."/>
            <person name="Veneault-Fourrey C."/>
            <person name="LaButti K."/>
            <person name="Lindquist E.A."/>
            <person name="Lipzen A."/>
            <person name="Lundell T."/>
            <person name="Morin E."/>
            <person name="Murat C."/>
            <person name="Sun H."/>
            <person name="Tunlid A."/>
            <person name="Henrissat B."/>
            <person name="Grigoriev I.V."/>
            <person name="Hibbett D.S."/>
            <person name="Martin F."/>
            <person name="Nordberg H.P."/>
            <person name="Cantor M.N."/>
            <person name="Hua S.X."/>
        </authorList>
    </citation>
    <scope>NUCLEOTIDE SEQUENCE [LARGE SCALE GENOMIC DNA]</scope>
    <source>
        <strain evidence="1 2">F 1598</strain>
    </source>
</reference>
<evidence type="ECO:0000313" key="1">
    <source>
        <dbReference type="EMBL" id="KIM78236.1"/>
    </source>
</evidence>
<dbReference type="Proteomes" id="UP000054166">
    <property type="component" value="Unassembled WGS sequence"/>
</dbReference>
<organism evidence="1 2">
    <name type="scientific">Piloderma croceum (strain F 1598)</name>
    <dbReference type="NCBI Taxonomy" id="765440"/>
    <lineage>
        <taxon>Eukaryota</taxon>
        <taxon>Fungi</taxon>
        <taxon>Dikarya</taxon>
        <taxon>Basidiomycota</taxon>
        <taxon>Agaricomycotina</taxon>
        <taxon>Agaricomycetes</taxon>
        <taxon>Agaricomycetidae</taxon>
        <taxon>Atheliales</taxon>
        <taxon>Atheliaceae</taxon>
        <taxon>Piloderma</taxon>
    </lineage>
</organism>